<comment type="caution">
    <text evidence="1">The sequence shown here is derived from an EMBL/GenBank/DDBJ whole genome shotgun (WGS) entry which is preliminary data.</text>
</comment>
<accession>A0A363NZW4</accession>
<dbReference type="Gene3D" id="2.60.120.10">
    <property type="entry name" value="Jelly Rolls"/>
    <property type="match status" value="1"/>
</dbReference>
<name>A0A363NZW4_9SPHI</name>
<dbReference type="Proteomes" id="UP000250831">
    <property type="component" value="Unassembled WGS sequence"/>
</dbReference>
<dbReference type="EMBL" id="QCXX01000001">
    <property type="protein sequence ID" value="PUV26287.1"/>
    <property type="molecule type" value="Genomic_DNA"/>
</dbReference>
<dbReference type="InterPro" id="IPR018490">
    <property type="entry name" value="cNMP-bd_dom_sf"/>
</dbReference>
<dbReference type="InterPro" id="IPR014710">
    <property type="entry name" value="RmlC-like_jellyroll"/>
</dbReference>
<reference evidence="1 2" key="1">
    <citation type="submission" date="2018-04" db="EMBL/GenBank/DDBJ databases">
        <title>Sphingobacterium sp. M46 Genome.</title>
        <authorList>
            <person name="Cheng J."/>
            <person name="Li Y."/>
        </authorList>
    </citation>
    <scope>NUCLEOTIDE SEQUENCE [LARGE SCALE GENOMIC DNA]</scope>
    <source>
        <strain evidence="1 2">M46</strain>
    </source>
</reference>
<proteinExistence type="predicted"/>
<evidence type="ECO:0000313" key="2">
    <source>
        <dbReference type="Proteomes" id="UP000250831"/>
    </source>
</evidence>
<dbReference type="RefSeq" id="WP_108632576.1">
    <property type="nucleotide sequence ID" value="NZ_QCXX01000001.1"/>
</dbReference>
<protein>
    <recommendedName>
        <fullName evidence="3">Crp/Fnr family transcriptional regulator</fullName>
    </recommendedName>
</protein>
<evidence type="ECO:0000313" key="1">
    <source>
        <dbReference type="EMBL" id="PUV26287.1"/>
    </source>
</evidence>
<sequence length="204" mass="24037">MGTYYSGNDSLVTFYSYWEKLYPDLEDFHKRWLLKNGEIIPMKRGQILSEMPHMQSALYIVLVGILAKERYCPDRDEQLIMTVALPHMGFFTTMHFFSKSPALGDIVCLKSGLVLKIPYKAIGPYRNQEKAIDTLIDLLVNKKKYQLDHLRVMDSLLISTDRYFYFADHLPQLYNTLSQTEQARLLRMSVRSIRRAKQLYVRRR</sequence>
<organism evidence="1 2">
    <name type="scientific">Sphingobacterium athyrii</name>
    <dbReference type="NCBI Taxonomy" id="2152717"/>
    <lineage>
        <taxon>Bacteria</taxon>
        <taxon>Pseudomonadati</taxon>
        <taxon>Bacteroidota</taxon>
        <taxon>Sphingobacteriia</taxon>
        <taxon>Sphingobacteriales</taxon>
        <taxon>Sphingobacteriaceae</taxon>
        <taxon>Sphingobacterium</taxon>
    </lineage>
</organism>
<evidence type="ECO:0008006" key="3">
    <source>
        <dbReference type="Google" id="ProtNLM"/>
    </source>
</evidence>
<dbReference type="SUPFAM" id="SSF51206">
    <property type="entry name" value="cAMP-binding domain-like"/>
    <property type="match status" value="1"/>
</dbReference>
<dbReference type="AlphaFoldDB" id="A0A363NZW4"/>
<dbReference type="OrthoDB" id="703618at2"/>
<gene>
    <name evidence="1" type="ORF">DCO56_04870</name>
</gene>
<keyword evidence="2" id="KW-1185">Reference proteome</keyword>